<dbReference type="Proteomes" id="UP000095679">
    <property type="component" value="Unassembled WGS sequence"/>
</dbReference>
<evidence type="ECO:0000313" key="3">
    <source>
        <dbReference type="Proteomes" id="UP000095679"/>
    </source>
</evidence>
<proteinExistence type="predicted"/>
<gene>
    <name evidence="2" type="ORF">DXD91_01735</name>
    <name evidence="1" type="ORF">ERS852450_01719</name>
</gene>
<evidence type="ECO:0000313" key="1">
    <source>
        <dbReference type="EMBL" id="CUO39166.1"/>
    </source>
</evidence>
<organism evidence="1 3">
    <name type="scientific">Anaerobutyricum hallii</name>
    <dbReference type="NCBI Taxonomy" id="39488"/>
    <lineage>
        <taxon>Bacteria</taxon>
        <taxon>Bacillati</taxon>
        <taxon>Bacillota</taxon>
        <taxon>Clostridia</taxon>
        <taxon>Lachnospirales</taxon>
        <taxon>Lachnospiraceae</taxon>
        <taxon>Anaerobutyricum</taxon>
    </lineage>
</organism>
<dbReference type="RefSeq" id="WP_055298763.1">
    <property type="nucleotide sequence ID" value="NZ_BLYK01000030.1"/>
</dbReference>
<dbReference type="EMBL" id="QSOE01000006">
    <property type="protein sequence ID" value="RGI91820.1"/>
    <property type="molecule type" value="Genomic_DNA"/>
</dbReference>
<dbReference type="EMBL" id="CYZL01000013">
    <property type="protein sequence ID" value="CUO39166.1"/>
    <property type="molecule type" value="Genomic_DNA"/>
</dbReference>
<name>A0A174ERC6_9FIRM</name>
<reference evidence="1 3" key="1">
    <citation type="submission" date="2015-09" db="EMBL/GenBank/DDBJ databases">
        <authorList>
            <consortium name="Pathogen Informatics"/>
        </authorList>
    </citation>
    <scope>NUCLEOTIDE SEQUENCE [LARGE SCALE GENOMIC DNA]</scope>
    <source>
        <strain evidence="1 3">2789STDY5834835</strain>
    </source>
</reference>
<dbReference type="Proteomes" id="UP000262524">
    <property type="component" value="Unassembled WGS sequence"/>
</dbReference>
<protein>
    <submittedName>
        <fullName evidence="1">Uncharacterized protein</fullName>
    </submittedName>
</protein>
<reference evidence="2 4" key="2">
    <citation type="submission" date="2018-08" db="EMBL/GenBank/DDBJ databases">
        <title>A genome reference for cultivated species of the human gut microbiota.</title>
        <authorList>
            <person name="Zou Y."/>
            <person name="Xue W."/>
            <person name="Luo G."/>
        </authorList>
    </citation>
    <scope>NUCLEOTIDE SEQUENCE [LARGE SCALE GENOMIC DNA]</scope>
    <source>
        <strain evidence="2 4">TM10-1AC</strain>
    </source>
</reference>
<evidence type="ECO:0000313" key="2">
    <source>
        <dbReference type="EMBL" id="RGI91820.1"/>
    </source>
</evidence>
<sequence length="308" mass="35795">MATFRDREVFEFCEKTFEELKRQDNGYFPHKHDKEVFNRASAQFGIGVEEVDKIYDSYTKVAAKLEIMKINRLPKKKRKAAMMRKMQDIVLNNKDLPFYKIEGEPQEPIVPATDIIEEGYKDLISTLAHVGWTIPLTIDIQQLEELRNCSSDDEKIEEFFLNFYTDKQLEELSQTICSAIDNQGQKKRFEEAYSIFKQGMYSSCLTVLTTILEGVISSFGDDPKDVRVMRICNYHASEEKNNGNSIKSLCWQSIYEYTTLLFEKSDFSKNEPDETNRHWLVHGRTSQIGEKVDCIRVINALSTISNLR</sequence>
<dbReference type="AlphaFoldDB" id="A0A174ERC6"/>
<accession>A0A174ERC6</accession>
<evidence type="ECO:0000313" key="4">
    <source>
        <dbReference type="Proteomes" id="UP000262524"/>
    </source>
</evidence>